<feature type="transmembrane region" description="Helical" evidence="2">
    <location>
        <begin position="32"/>
        <end position="53"/>
    </location>
</feature>
<dbReference type="Proteomes" id="UP000193560">
    <property type="component" value="Unassembled WGS sequence"/>
</dbReference>
<sequence>MGKHHDKADSDISASSSSTYIPNNNNVPTSTGGAVIISLVVILAVCLCLCLQLRQLRNCLGRHGLLPSYLSAPAYRNKDDLVETGLYEKYCHQDMNSPNNNNTASSIHSHASCLVVIKPLPPLPNSRN</sequence>
<feature type="compositionally biased region" description="Basic and acidic residues" evidence="1">
    <location>
        <begin position="1"/>
        <end position="10"/>
    </location>
</feature>
<keyword evidence="2" id="KW-1133">Transmembrane helix</keyword>
<keyword evidence="2" id="KW-0472">Membrane</keyword>
<evidence type="ECO:0000256" key="2">
    <source>
        <dbReference type="SAM" id="Phobius"/>
    </source>
</evidence>
<dbReference type="AlphaFoldDB" id="A0A1X2IU86"/>
<reference evidence="3 4" key="1">
    <citation type="submission" date="2016-07" db="EMBL/GenBank/DDBJ databases">
        <title>Pervasive Adenine N6-methylation of Active Genes in Fungi.</title>
        <authorList>
            <consortium name="DOE Joint Genome Institute"/>
            <person name="Mondo S.J."/>
            <person name="Dannebaum R.O."/>
            <person name="Kuo R.C."/>
            <person name="Labutti K."/>
            <person name="Haridas S."/>
            <person name="Kuo A."/>
            <person name="Salamov A."/>
            <person name="Ahrendt S.R."/>
            <person name="Lipzen A."/>
            <person name="Sullivan W."/>
            <person name="Andreopoulos W.B."/>
            <person name="Clum A."/>
            <person name="Lindquist E."/>
            <person name="Daum C."/>
            <person name="Ramamoorthy G.K."/>
            <person name="Gryganskyi A."/>
            <person name="Culley D."/>
            <person name="Magnuson J.K."/>
            <person name="James T.Y."/>
            <person name="O'Malley M.A."/>
            <person name="Stajich J.E."/>
            <person name="Spatafora J.W."/>
            <person name="Visel A."/>
            <person name="Grigoriev I.V."/>
        </authorList>
    </citation>
    <scope>NUCLEOTIDE SEQUENCE [LARGE SCALE GENOMIC DNA]</scope>
    <source>
        <strain evidence="3 4">NRRL 1336</strain>
    </source>
</reference>
<feature type="region of interest" description="Disordered" evidence="1">
    <location>
        <begin position="1"/>
        <end position="21"/>
    </location>
</feature>
<evidence type="ECO:0000256" key="1">
    <source>
        <dbReference type="SAM" id="MobiDB-lite"/>
    </source>
</evidence>
<protein>
    <submittedName>
        <fullName evidence="3">Uncharacterized protein</fullName>
    </submittedName>
</protein>
<accession>A0A1X2IU86</accession>
<comment type="caution">
    <text evidence="3">The sequence shown here is derived from an EMBL/GenBank/DDBJ whole genome shotgun (WGS) entry which is preliminary data.</text>
</comment>
<name>A0A1X2IU86_9FUNG</name>
<gene>
    <name evidence="3" type="ORF">BCR42DRAFT_167030</name>
</gene>
<organism evidence="3 4">
    <name type="scientific">Absidia repens</name>
    <dbReference type="NCBI Taxonomy" id="90262"/>
    <lineage>
        <taxon>Eukaryota</taxon>
        <taxon>Fungi</taxon>
        <taxon>Fungi incertae sedis</taxon>
        <taxon>Mucoromycota</taxon>
        <taxon>Mucoromycotina</taxon>
        <taxon>Mucoromycetes</taxon>
        <taxon>Mucorales</taxon>
        <taxon>Cunninghamellaceae</taxon>
        <taxon>Absidia</taxon>
    </lineage>
</organism>
<evidence type="ECO:0000313" key="3">
    <source>
        <dbReference type="EMBL" id="ORZ22365.1"/>
    </source>
</evidence>
<dbReference type="EMBL" id="MCGE01000004">
    <property type="protein sequence ID" value="ORZ22365.1"/>
    <property type="molecule type" value="Genomic_DNA"/>
</dbReference>
<proteinExistence type="predicted"/>
<evidence type="ECO:0000313" key="4">
    <source>
        <dbReference type="Proteomes" id="UP000193560"/>
    </source>
</evidence>
<keyword evidence="2" id="KW-0812">Transmembrane</keyword>
<keyword evidence="4" id="KW-1185">Reference proteome</keyword>